<protein>
    <recommendedName>
        <fullName evidence="3">Granulins domain-containing protein</fullName>
    </recommendedName>
</protein>
<dbReference type="AlphaFoldDB" id="A0AAQ5XYH3"/>
<reference evidence="4" key="3">
    <citation type="submission" date="2025-09" db="UniProtKB">
        <authorList>
            <consortium name="Ensembl"/>
        </authorList>
    </citation>
    <scope>IDENTIFICATION</scope>
</reference>
<evidence type="ECO:0000313" key="5">
    <source>
        <dbReference type="Proteomes" id="UP001501940"/>
    </source>
</evidence>
<reference evidence="4" key="2">
    <citation type="submission" date="2025-08" db="UniProtKB">
        <authorList>
            <consortium name="Ensembl"/>
        </authorList>
    </citation>
    <scope>IDENTIFICATION</scope>
</reference>
<dbReference type="SUPFAM" id="SSF57277">
    <property type="entry name" value="Granulin repeat"/>
    <property type="match status" value="1"/>
</dbReference>
<feature type="domain" description="Granulins" evidence="3">
    <location>
        <begin position="4"/>
        <end position="54"/>
    </location>
</feature>
<dbReference type="Ensembl" id="ENSAOCT00000060656.1">
    <property type="protein sequence ID" value="ENSAOCP00000045837.1"/>
    <property type="gene ID" value="ENSAOCG00000026182.1"/>
</dbReference>
<keyword evidence="2" id="KW-0472">Membrane</keyword>
<evidence type="ECO:0000256" key="1">
    <source>
        <dbReference type="ARBA" id="ARBA00023157"/>
    </source>
</evidence>
<keyword evidence="2" id="KW-1133">Transmembrane helix</keyword>
<evidence type="ECO:0000313" key="4">
    <source>
        <dbReference type="Ensembl" id="ENSAOCP00000045837.1"/>
    </source>
</evidence>
<reference evidence="4 5" key="1">
    <citation type="submission" date="2022-01" db="EMBL/GenBank/DDBJ databases">
        <title>A chromosome-scale genome assembly of the false clownfish, Amphiprion ocellaris.</title>
        <authorList>
            <person name="Ryu T."/>
        </authorList>
    </citation>
    <scope>NUCLEOTIDE SEQUENCE [LARGE SCALE GENOMIC DNA]</scope>
</reference>
<proteinExistence type="predicted"/>
<dbReference type="InterPro" id="IPR037277">
    <property type="entry name" value="Granulin_sf"/>
</dbReference>
<sequence>AVPCNDSSSCASGTTCCKLPTGEWGCCPLVKVCTSTTSHSYCSLFFCHFVSHLCNILSCFCYFFVFF</sequence>
<evidence type="ECO:0000256" key="2">
    <source>
        <dbReference type="SAM" id="Phobius"/>
    </source>
</evidence>
<organism evidence="4 5">
    <name type="scientific">Amphiprion ocellaris</name>
    <name type="common">Clown anemonefish</name>
    <dbReference type="NCBI Taxonomy" id="80972"/>
    <lineage>
        <taxon>Eukaryota</taxon>
        <taxon>Metazoa</taxon>
        <taxon>Chordata</taxon>
        <taxon>Craniata</taxon>
        <taxon>Vertebrata</taxon>
        <taxon>Euteleostomi</taxon>
        <taxon>Actinopterygii</taxon>
        <taxon>Neopterygii</taxon>
        <taxon>Teleostei</taxon>
        <taxon>Neoteleostei</taxon>
        <taxon>Acanthomorphata</taxon>
        <taxon>Ovalentaria</taxon>
        <taxon>Pomacentridae</taxon>
        <taxon>Amphiprion</taxon>
    </lineage>
</organism>
<keyword evidence="2" id="KW-0812">Transmembrane</keyword>
<keyword evidence="1" id="KW-1015">Disulfide bond</keyword>
<dbReference type="InterPro" id="IPR000118">
    <property type="entry name" value="Granulin"/>
</dbReference>
<dbReference type="Proteomes" id="UP001501940">
    <property type="component" value="Chromosome 18"/>
</dbReference>
<accession>A0AAQ5XYH3</accession>
<dbReference type="SMART" id="SM00277">
    <property type="entry name" value="GRAN"/>
    <property type="match status" value="1"/>
</dbReference>
<keyword evidence="5" id="KW-1185">Reference proteome</keyword>
<name>A0AAQ5XYH3_AMPOC</name>
<evidence type="ECO:0000259" key="3">
    <source>
        <dbReference type="SMART" id="SM00277"/>
    </source>
</evidence>
<feature type="transmembrane region" description="Helical" evidence="2">
    <location>
        <begin position="41"/>
        <end position="65"/>
    </location>
</feature>
<dbReference type="Gene3D" id="2.10.25.160">
    <property type="entry name" value="Granulin"/>
    <property type="match status" value="1"/>
</dbReference>